<reference evidence="1" key="2">
    <citation type="journal article" date="2015" name="Fish Shellfish Immunol.">
        <title>Early steps in the European eel (Anguilla anguilla)-Vibrio vulnificus interaction in the gills: Role of the RtxA13 toxin.</title>
        <authorList>
            <person name="Callol A."/>
            <person name="Pajuelo D."/>
            <person name="Ebbesson L."/>
            <person name="Teles M."/>
            <person name="MacKenzie S."/>
            <person name="Amaro C."/>
        </authorList>
    </citation>
    <scope>NUCLEOTIDE SEQUENCE</scope>
</reference>
<reference evidence="1" key="1">
    <citation type="submission" date="2014-11" db="EMBL/GenBank/DDBJ databases">
        <authorList>
            <person name="Amaro Gonzalez C."/>
        </authorList>
    </citation>
    <scope>NUCLEOTIDE SEQUENCE</scope>
</reference>
<sequence length="79" mass="9666">MILFHKNVYLCQFTCFCWSKFMTEYCFPIKYNSLPRFFFKRSFFLISIKSALWETPKMFNTEIFTVLRSNLTVKNLHLN</sequence>
<dbReference type="EMBL" id="GBXM01002415">
    <property type="protein sequence ID" value="JAI06163.1"/>
    <property type="molecule type" value="Transcribed_RNA"/>
</dbReference>
<name>A0A0E9XTT7_ANGAN</name>
<proteinExistence type="predicted"/>
<protein>
    <submittedName>
        <fullName evidence="1">Uncharacterized protein</fullName>
    </submittedName>
</protein>
<accession>A0A0E9XTT7</accession>
<dbReference type="AlphaFoldDB" id="A0A0E9XTT7"/>
<organism evidence="1">
    <name type="scientific">Anguilla anguilla</name>
    <name type="common">European freshwater eel</name>
    <name type="synonym">Muraena anguilla</name>
    <dbReference type="NCBI Taxonomy" id="7936"/>
    <lineage>
        <taxon>Eukaryota</taxon>
        <taxon>Metazoa</taxon>
        <taxon>Chordata</taxon>
        <taxon>Craniata</taxon>
        <taxon>Vertebrata</taxon>
        <taxon>Euteleostomi</taxon>
        <taxon>Actinopterygii</taxon>
        <taxon>Neopterygii</taxon>
        <taxon>Teleostei</taxon>
        <taxon>Anguilliformes</taxon>
        <taxon>Anguillidae</taxon>
        <taxon>Anguilla</taxon>
    </lineage>
</organism>
<evidence type="ECO:0000313" key="1">
    <source>
        <dbReference type="EMBL" id="JAI06163.1"/>
    </source>
</evidence>